<dbReference type="AlphaFoldDB" id="A0A520N2Q2"/>
<comment type="similarity">
    <text evidence="5">Belongs to the YicC/YloC family.</text>
</comment>
<dbReference type="Pfam" id="PF08340">
    <property type="entry name" value="YicC-like_C"/>
    <property type="match status" value="1"/>
</dbReference>
<evidence type="ECO:0000313" key="9">
    <source>
        <dbReference type="EMBL" id="RZO27689.1"/>
    </source>
</evidence>
<dbReference type="GO" id="GO:0016787">
    <property type="term" value="F:hydrolase activity"/>
    <property type="evidence" value="ECO:0007669"/>
    <property type="project" value="UniProtKB-KW"/>
</dbReference>
<dbReference type="Proteomes" id="UP000318710">
    <property type="component" value="Unassembled WGS sequence"/>
</dbReference>
<dbReference type="NCBIfam" id="TIGR00255">
    <property type="entry name" value="YicC/YloC family endoribonuclease"/>
    <property type="match status" value="1"/>
</dbReference>
<evidence type="ECO:0000313" key="10">
    <source>
        <dbReference type="Proteomes" id="UP000318710"/>
    </source>
</evidence>
<evidence type="ECO:0000259" key="8">
    <source>
        <dbReference type="Pfam" id="PF08340"/>
    </source>
</evidence>
<keyword evidence="6" id="KW-0175">Coiled coil</keyword>
<protein>
    <submittedName>
        <fullName evidence="9">YicC family protein</fullName>
    </submittedName>
</protein>
<reference evidence="9 10" key="1">
    <citation type="submission" date="2019-02" db="EMBL/GenBank/DDBJ databases">
        <title>Prokaryotic population dynamics and viral predation in marine succession experiment using metagenomics: the confinement effect.</title>
        <authorList>
            <person name="Haro-Moreno J.M."/>
            <person name="Rodriguez-Valera F."/>
            <person name="Lopez-Perez M."/>
        </authorList>
    </citation>
    <scope>NUCLEOTIDE SEQUENCE [LARGE SCALE GENOMIC DNA]</scope>
    <source>
        <strain evidence="9">MED-G160</strain>
    </source>
</reference>
<proteinExistence type="inferred from homology"/>
<sequence>MISSMTGFGLSESFDKTSNISIEIRGVNHRFLELSIKSNNLGNDLEDFIREAISKNINRGKIEVKINAKSSSKTKYDINKKLLRMLESSLKEALGNRVDLNFSDIKDVSGIFNIETSQCINKKLIKNNFNTALKEFINSRFKEGKKIENVLSKKTKGIEKIARSIQNMEKKTLNKRIKNYKNKIKNLIEDFDETRLDQEVAMLALKHDISEELDRIFFHTKTINEELTKKTSSGKKIDFILQELFRESNTLAVKIDDSKLKNYALDMKLLIEEMREQTQNVE</sequence>
<dbReference type="Pfam" id="PF03755">
    <property type="entry name" value="YicC-like_N"/>
    <property type="match status" value="1"/>
</dbReference>
<evidence type="ECO:0000256" key="2">
    <source>
        <dbReference type="ARBA" id="ARBA00022722"/>
    </source>
</evidence>
<keyword evidence="3" id="KW-0255">Endonuclease</keyword>
<dbReference type="InterPro" id="IPR013551">
    <property type="entry name" value="YicC-like_C"/>
</dbReference>
<comment type="cofactor">
    <cofactor evidence="1">
        <name>a divalent metal cation</name>
        <dbReference type="ChEBI" id="CHEBI:60240"/>
    </cofactor>
</comment>
<keyword evidence="2" id="KW-0540">Nuclease</keyword>
<evidence type="ECO:0000259" key="7">
    <source>
        <dbReference type="Pfam" id="PF03755"/>
    </source>
</evidence>
<feature type="domain" description="Endoribonuclease YicC-like C-terminal" evidence="8">
    <location>
        <begin position="165"/>
        <end position="282"/>
    </location>
</feature>
<organism evidence="9 10">
    <name type="scientific">SAR86 cluster bacterium</name>
    <dbReference type="NCBI Taxonomy" id="2030880"/>
    <lineage>
        <taxon>Bacteria</taxon>
        <taxon>Pseudomonadati</taxon>
        <taxon>Pseudomonadota</taxon>
        <taxon>Gammaproteobacteria</taxon>
        <taxon>SAR86 cluster</taxon>
    </lineage>
</organism>
<name>A0A520N2Q2_9GAMM</name>
<evidence type="ECO:0000256" key="5">
    <source>
        <dbReference type="ARBA" id="ARBA00035648"/>
    </source>
</evidence>
<accession>A0A520N2Q2</accession>
<evidence type="ECO:0000256" key="3">
    <source>
        <dbReference type="ARBA" id="ARBA00022759"/>
    </source>
</evidence>
<dbReference type="InterPro" id="IPR005229">
    <property type="entry name" value="YicC/YloC-like"/>
</dbReference>
<dbReference type="GO" id="GO:0004521">
    <property type="term" value="F:RNA endonuclease activity"/>
    <property type="evidence" value="ECO:0007669"/>
    <property type="project" value="InterPro"/>
</dbReference>
<comment type="caution">
    <text evidence="9">The sequence shown here is derived from an EMBL/GenBank/DDBJ whole genome shotgun (WGS) entry which is preliminary data.</text>
</comment>
<evidence type="ECO:0000256" key="4">
    <source>
        <dbReference type="ARBA" id="ARBA00022801"/>
    </source>
</evidence>
<feature type="coiled-coil region" evidence="6">
    <location>
        <begin position="163"/>
        <end position="197"/>
    </location>
</feature>
<dbReference type="PANTHER" id="PTHR30636">
    <property type="entry name" value="UPF0701 PROTEIN YICC"/>
    <property type="match status" value="1"/>
</dbReference>
<feature type="domain" description="Endoribonuclease YicC-like N-terminal" evidence="7">
    <location>
        <begin position="2"/>
        <end position="148"/>
    </location>
</feature>
<dbReference type="EMBL" id="SHBF01000012">
    <property type="protein sequence ID" value="RZO27689.1"/>
    <property type="molecule type" value="Genomic_DNA"/>
</dbReference>
<dbReference type="InterPro" id="IPR013527">
    <property type="entry name" value="YicC-like_N"/>
</dbReference>
<dbReference type="PANTHER" id="PTHR30636:SF3">
    <property type="entry name" value="UPF0701 PROTEIN YICC"/>
    <property type="match status" value="1"/>
</dbReference>
<evidence type="ECO:0000256" key="6">
    <source>
        <dbReference type="SAM" id="Coils"/>
    </source>
</evidence>
<evidence type="ECO:0000256" key="1">
    <source>
        <dbReference type="ARBA" id="ARBA00001968"/>
    </source>
</evidence>
<keyword evidence="4" id="KW-0378">Hydrolase</keyword>
<gene>
    <name evidence="9" type="ORF">EVA93_02670</name>
</gene>